<keyword evidence="3" id="KW-1185">Reference proteome</keyword>
<feature type="domain" description="BACON" evidence="1">
    <location>
        <begin position="336"/>
        <end position="410"/>
    </location>
</feature>
<feature type="domain" description="BACON" evidence="1">
    <location>
        <begin position="548"/>
        <end position="631"/>
    </location>
</feature>
<name>A0A8J3I0I7_9CHLR</name>
<dbReference type="InterPro" id="IPR013783">
    <property type="entry name" value="Ig-like_fold"/>
</dbReference>
<dbReference type="AlphaFoldDB" id="A0A8J3I0I7"/>
<proteinExistence type="predicted"/>
<feature type="domain" description="BACON" evidence="1">
    <location>
        <begin position="102"/>
        <end position="194"/>
    </location>
</feature>
<evidence type="ECO:0000313" key="3">
    <source>
        <dbReference type="Proteomes" id="UP000612362"/>
    </source>
</evidence>
<feature type="domain" description="BACON" evidence="1">
    <location>
        <begin position="427"/>
        <end position="520"/>
    </location>
</feature>
<evidence type="ECO:0000313" key="2">
    <source>
        <dbReference type="EMBL" id="GHO44438.1"/>
    </source>
</evidence>
<feature type="domain" description="BACON" evidence="1">
    <location>
        <begin position="229"/>
        <end position="292"/>
    </location>
</feature>
<sequence length="771" mass="79508">MALQASPGVVAIGATITLRGTHFSPHSFVGLSIDRGIPILDTAGSSVVRTDAQGNFTDTVVALADWHSGSHTLHAEDSLTHKAATFSIKLTGNGQALRPAHLRTSSESFDFGVGDTITNSVKTLMLLNTGGGQISWQARSNHDWLKISPTSGSFVGGQDMHISVAVDRSHASPGVYMGQITFTSNAGNNVLAVRMEARNLRPLNMGALGVTPPVLSYIAHDGGASPSPQDVTLFNPGVGLLTWDASADVGWLKVLAATNTLVPGESKPLRLAVDSHAMLPGVYRATVTVRGFGMDGQEVPGSIQKIYVVVTVTQGCLLQTVPNTLSFSGMEGGTFPATQTLKISALHSCPGALNWSVSSDAKWLHLSTSNGTTPSSLAISVDTSALQPAILPATYSAALSLSSATGVQVLPVTLTLNATPSPAMTLSSTHVSLSALTSQDSPAQQSIVLTNTGKGQLTWKATTTTTSGGSWLSVSPASGTLEAGASQQLSLSAMLPINSGSGVYNGTLTLSGTDSIGSQLAGGMRTIPISLTVRSSCALSVGSGSLTFTTSAYQTTAVERTFTLSEQENCDAKLAWRARVTSGGNWLQVSDQNGTLTPGESDVVRALVTSSQLAPGTYRGSIAVTSYDRQTGQDLGAANTITVTLMVGAPCSVKATTPSRLDLTPQNASGQFTVSVSNTCMRNVIFMPEVAYSDNGNGWLTIMSPTSSVAPGDSVTFMLTVDATGLGPGTYTATIQLDASTGGSYIEGNPQTLTVTFTVPDITTPGSSPTP</sequence>
<reference evidence="2" key="1">
    <citation type="submission" date="2020-10" db="EMBL/GenBank/DDBJ databases">
        <title>Taxonomic study of unclassified bacteria belonging to the class Ktedonobacteria.</title>
        <authorList>
            <person name="Yabe S."/>
            <person name="Wang C.M."/>
            <person name="Zheng Y."/>
            <person name="Sakai Y."/>
            <person name="Cavaletti L."/>
            <person name="Monciardini P."/>
            <person name="Donadio S."/>
        </authorList>
    </citation>
    <scope>NUCLEOTIDE SEQUENCE</scope>
    <source>
        <strain evidence="2">SOSP1-1</strain>
    </source>
</reference>
<dbReference type="Proteomes" id="UP000612362">
    <property type="component" value="Unassembled WGS sequence"/>
</dbReference>
<dbReference type="Pfam" id="PF19190">
    <property type="entry name" value="BACON_2"/>
    <property type="match status" value="6"/>
</dbReference>
<dbReference type="EMBL" id="BNJF01000001">
    <property type="protein sequence ID" value="GHO44438.1"/>
    <property type="molecule type" value="Genomic_DNA"/>
</dbReference>
<comment type="caution">
    <text evidence="2">The sequence shown here is derived from an EMBL/GenBank/DDBJ whole genome shotgun (WGS) entry which is preliminary data.</text>
</comment>
<gene>
    <name evidence="2" type="ORF">KSX_26010</name>
</gene>
<evidence type="ECO:0000259" key="1">
    <source>
        <dbReference type="Pfam" id="PF19190"/>
    </source>
</evidence>
<dbReference type="InterPro" id="IPR024361">
    <property type="entry name" value="BACON"/>
</dbReference>
<accession>A0A8J3I0I7</accession>
<feature type="domain" description="BACON" evidence="1">
    <location>
        <begin position="657"/>
        <end position="734"/>
    </location>
</feature>
<protein>
    <recommendedName>
        <fullName evidence="1">BACON domain-containing protein</fullName>
    </recommendedName>
</protein>
<dbReference type="Gene3D" id="2.60.40.10">
    <property type="entry name" value="Immunoglobulins"/>
    <property type="match status" value="3"/>
</dbReference>
<organism evidence="2 3">
    <name type="scientific">Ktedonospora formicarum</name>
    <dbReference type="NCBI Taxonomy" id="2778364"/>
    <lineage>
        <taxon>Bacteria</taxon>
        <taxon>Bacillati</taxon>
        <taxon>Chloroflexota</taxon>
        <taxon>Ktedonobacteria</taxon>
        <taxon>Ktedonobacterales</taxon>
        <taxon>Ktedonobacteraceae</taxon>
        <taxon>Ktedonospora</taxon>
    </lineage>
</organism>